<dbReference type="SMART" id="SM00353">
    <property type="entry name" value="HLH"/>
    <property type="match status" value="1"/>
</dbReference>
<gene>
    <name evidence="7" type="primary">LOC108510750</name>
</gene>
<feature type="compositionally biased region" description="Basic and acidic residues" evidence="4">
    <location>
        <begin position="20"/>
        <end position="35"/>
    </location>
</feature>
<evidence type="ECO:0000256" key="3">
    <source>
        <dbReference type="ARBA" id="ARBA00023163"/>
    </source>
</evidence>
<feature type="domain" description="BHLH" evidence="5">
    <location>
        <begin position="60"/>
        <end position="109"/>
    </location>
</feature>
<dbReference type="InterPro" id="IPR037546">
    <property type="entry name" value="SAC51-like"/>
</dbReference>
<dbReference type="PANTHER" id="PTHR36066">
    <property type="entry name" value="TRANSCRIPTION FACTOR BHLH145"/>
    <property type="match status" value="1"/>
</dbReference>
<feature type="region of interest" description="Disordered" evidence="4">
    <location>
        <begin position="17"/>
        <end position="75"/>
    </location>
</feature>
<dbReference type="RefSeq" id="XP_017696099.1">
    <property type="nucleotide sequence ID" value="XM_017840610.1"/>
</dbReference>
<keyword evidence="3" id="KW-0804">Transcription</keyword>
<evidence type="ECO:0000256" key="4">
    <source>
        <dbReference type="SAM" id="MobiDB-lite"/>
    </source>
</evidence>
<reference evidence="6" key="1">
    <citation type="journal article" date="2019" name="Nat. Commun.">
        <title>Genome-wide association mapping of date palm fruit traits.</title>
        <authorList>
            <person name="Hazzouri K.M."/>
            <person name="Gros-Balthazard M."/>
            <person name="Flowers J.M."/>
            <person name="Copetti D."/>
            <person name="Lemansour A."/>
            <person name="Lebrun M."/>
            <person name="Masmoudi K."/>
            <person name="Ferrand S."/>
            <person name="Dhar M.I."/>
            <person name="Fresquez Z.A."/>
            <person name="Rosas U."/>
            <person name="Zhang J."/>
            <person name="Talag J."/>
            <person name="Lee S."/>
            <person name="Kudrna D."/>
            <person name="Powell R.F."/>
            <person name="Leitch I.J."/>
            <person name="Krueger R.R."/>
            <person name="Wing R.A."/>
            <person name="Amiri K.M.A."/>
            <person name="Purugganan M.D."/>
        </authorList>
    </citation>
    <scope>NUCLEOTIDE SEQUENCE [LARGE SCALE GENOMIC DNA]</scope>
    <source>
        <strain evidence="6">cv. Khalas</strain>
    </source>
</reference>
<comment type="similarity">
    <text evidence="1">Belongs to the bHLH protein family.</text>
</comment>
<dbReference type="OrthoDB" id="1921805at2759"/>
<reference evidence="7" key="2">
    <citation type="submission" date="2025-08" db="UniProtKB">
        <authorList>
            <consortium name="RefSeq"/>
        </authorList>
    </citation>
    <scope>IDENTIFICATION</scope>
    <source>
        <tissue evidence="7">Young leaves</tissue>
    </source>
</reference>
<dbReference type="KEGG" id="pda:108510750"/>
<evidence type="ECO:0000313" key="7">
    <source>
        <dbReference type="RefSeq" id="XP_017696099.1"/>
    </source>
</evidence>
<protein>
    <submittedName>
        <fullName evidence="7">Transcription factor bHLH144-like</fullName>
    </submittedName>
</protein>
<keyword evidence="6" id="KW-1185">Reference proteome</keyword>
<proteinExistence type="inferred from homology"/>
<dbReference type="SUPFAM" id="SSF47459">
    <property type="entry name" value="HLH, helix-loop-helix DNA-binding domain"/>
    <property type="match status" value="1"/>
</dbReference>
<dbReference type="AlphaFoldDB" id="A0A8B7MSF3"/>
<keyword evidence="2" id="KW-0805">Transcription regulation</keyword>
<dbReference type="Gene3D" id="4.10.280.10">
    <property type="entry name" value="Helix-loop-helix DNA-binding domain"/>
    <property type="match status" value="1"/>
</dbReference>
<evidence type="ECO:0000313" key="6">
    <source>
        <dbReference type="Proteomes" id="UP000228380"/>
    </source>
</evidence>
<accession>A0A8B7MSF3</accession>
<dbReference type="GO" id="GO:0046983">
    <property type="term" value="F:protein dimerization activity"/>
    <property type="evidence" value="ECO:0007669"/>
    <property type="project" value="InterPro"/>
</dbReference>
<organism evidence="6 7">
    <name type="scientific">Phoenix dactylifera</name>
    <name type="common">Date palm</name>
    <dbReference type="NCBI Taxonomy" id="42345"/>
    <lineage>
        <taxon>Eukaryota</taxon>
        <taxon>Viridiplantae</taxon>
        <taxon>Streptophyta</taxon>
        <taxon>Embryophyta</taxon>
        <taxon>Tracheophyta</taxon>
        <taxon>Spermatophyta</taxon>
        <taxon>Magnoliopsida</taxon>
        <taxon>Liliopsida</taxon>
        <taxon>Arecaceae</taxon>
        <taxon>Coryphoideae</taxon>
        <taxon>Phoeniceae</taxon>
        <taxon>Phoenix</taxon>
    </lineage>
</organism>
<dbReference type="PANTHER" id="PTHR36066:SF11">
    <property type="entry name" value="TRANSCRIPTION FACTOR BHLH144"/>
    <property type="match status" value="1"/>
</dbReference>
<feature type="compositionally biased region" description="Low complexity" evidence="4">
    <location>
        <begin position="55"/>
        <end position="69"/>
    </location>
</feature>
<dbReference type="InterPro" id="IPR036638">
    <property type="entry name" value="HLH_DNA-bd_sf"/>
</dbReference>
<dbReference type="GeneID" id="108510750"/>
<dbReference type="InterPro" id="IPR011598">
    <property type="entry name" value="bHLH_dom"/>
</dbReference>
<name>A0A8B7MSF3_PHODC</name>
<evidence type="ECO:0000256" key="2">
    <source>
        <dbReference type="ARBA" id="ARBA00023015"/>
    </source>
</evidence>
<sequence>MPCTLVWPAVRACGVCRAPGSERDKDDHEEDDHGMWEGSPPNSCCSMSRLKPRKSNTASVSTSSGASSSVRKRERMRKMVKALRGIIPGGDRLDTPAILDEAVKYLKSLKTEMKQLGIQNFGD</sequence>
<dbReference type="PROSITE" id="PS50888">
    <property type="entry name" value="BHLH"/>
    <property type="match status" value="1"/>
</dbReference>
<evidence type="ECO:0000259" key="5">
    <source>
        <dbReference type="PROSITE" id="PS50888"/>
    </source>
</evidence>
<dbReference type="Pfam" id="PF23173">
    <property type="entry name" value="bHLH_SAC51"/>
    <property type="match status" value="1"/>
</dbReference>
<evidence type="ECO:0000256" key="1">
    <source>
        <dbReference type="ARBA" id="ARBA00005510"/>
    </source>
</evidence>
<dbReference type="Proteomes" id="UP000228380">
    <property type="component" value="Chromosome 4"/>
</dbReference>